<evidence type="ECO:0000256" key="1">
    <source>
        <dbReference type="ARBA" id="ARBA00004613"/>
    </source>
</evidence>
<dbReference type="PANTHER" id="PTHR24256">
    <property type="entry name" value="TRYPTASE-RELATED"/>
    <property type="match status" value="1"/>
</dbReference>
<evidence type="ECO:0000313" key="12">
    <source>
        <dbReference type="Proteomes" id="UP000410492"/>
    </source>
</evidence>
<dbReference type="InterPro" id="IPR043504">
    <property type="entry name" value="Peptidase_S1_PA_chymotrypsin"/>
</dbReference>
<evidence type="ECO:0000313" key="11">
    <source>
        <dbReference type="EMBL" id="VEN62024.1"/>
    </source>
</evidence>
<name>A0A653DP75_CALMS</name>
<dbReference type="CDD" id="cd00190">
    <property type="entry name" value="Tryp_SPc"/>
    <property type="match status" value="1"/>
</dbReference>
<keyword evidence="12" id="KW-1185">Reference proteome</keyword>
<dbReference type="OrthoDB" id="6380398at2759"/>
<evidence type="ECO:0000256" key="7">
    <source>
        <dbReference type="ARBA" id="ARBA00024195"/>
    </source>
</evidence>
<evidence type="ECO:0000256" key="2">
    <source>
        <dbReference type="ARBA" id="ARBA00022525"/>
    </source>
</evidence>
<dbReference type="PROSITE" id="PS50240">
    <property type="entry name" value="TRYPSIN_DOM"/>
    <property type="match status" value="1"/>
</dbReference>
<organism evidence="11 12">
    <name type="scientific">Callosobruchus maculatus</name>
    <name type="common">Southern cowpea weevil</name>
    <name type="synonym">Pulse bruchid</name>
    <dbReference type="NCBI Taxonomy" id="64391"/>
    <lineage>
        <taxon>Eukaryota</taxon>
        <taxon>Metazoa</taxon>
        <taxon>Ecdysozoa</taxon>
        <taxon>Arthropoda</taxon>
        <taxon>Hexapoda</taxon>
        <taxon>Insecta</taxon>
        <taxon>Pterygota</taxon>
        <taxon>Neoptera</taxon>
        <taxon>Endopterygota</taxon>
        <taxon>Coleoptera</taxon>
        <taxon>Polyphaga</taxon>
        <taxon>Cucujiformia</taxon>
        <taxon>Chrysomeloidea</taxon>
        <taxon>Chrysomelidae</taxon>
        <taxon>Bruchinae</taxon>
        <taxon>Bruchini</taxon>
        <taxon>Callosobruchus</taxon>
    </lineage>
</organism>
<evidence type="ECO:0000259" key="10">
    <source>
        <dbReference type="PROSITE" id="PS50240"/>
    </source>
</evidence>
<keyword evidence="5" id="KW-0720">Serine protease</keyword>
<dbReference type="AlphaFoldDB" id="A0A653DP75"/>
<feature type="domain" description="Peptidase S1" evidence="10">
    <location>
        <begin position="197"/>
        <end position="430"/>
    </location>
</feature>
<dbReference type="InterPro" id="IPR051487">
    <property type="entry name" value="Ser/Thr_Proteases_Immune/Dev"/>
</dbReference>
<dbReference type="FunFam" id="2.40.10.10:FF:000015">
    <property type="entry name" value="Atrial natriuretic peptide-converting enzyme"/>
    <property type="match status" value="1"/>
</dbReference>
<comment type="similarity">
    <text evidence="7">Belongs to the peptidase S1 family. CLIP subfamily.</text>
</comment>
<comment type="subcellular location">
    <subcellularLocation>
        <location evidence="1">Secreted</location>
    </subcellularLocation>
</comment>
<dbReference type="SMART" id="SM00020">
    <property type="entry name" value="Tryp_SPc"/>
    <property type="match status" value="1"/>
</dbReference>
<dbReference type="SUPFAM" id="SSF50494">
    <property type="entry name" value="Trypsin-like serine proteases"/>
    <property type="match status" value="1"/>
</dbReference>
<dbReference type="Proteomes" id="UP000410492">
    <property type="component" value="Unassembled WGS sequence"/>
</dbReference>
<dbReference type="InterPro" id="IPR035914">
    <property type="entry name" value="Sperma_CUB_dom_sf"/>
</dbReference>
<evidence type="ECO:0000256" key="3">
    <source>
        <dbReference type="ARBA" id="ARBA00022670"/>
    </source>
</evidence>
<dbReference type="Pfam" id="PF00089">
    <property type="entry name" value="Trypsin"/>
    <property type="match status" value="1"/>
</dbReference>
<dbReference type="EMBL" id="CAACVG010013589">
    <property type="protein sequence ID" value="VEN62024.1"/>
    <property type="molecule type" value="Genomic_DNA"/>
</dbReference>
<gene>
    <name evidence="11" type="ORF">CALMAC_LOCUS19271</name>
</gene>
<dbReference type="GO" id="GO:0006508">
    <property type="term" value="P:proteolysis"/>
    <property type="evidence" value="ECO:0007669"/>
    <property type="project" value="UniProtKB-KW"/>
</dbReference>
<dbReference type="GO" id="GO:0005576">
    <property type="term" value="C:extracellular region"/>
    <property type="evidence" value="ECO:0007669"/>
    <property type="project" value="UniProtKB-SubCell"/>
</dbReference>
<comment type="caution">
    <text evidence="8">Lacks conserved residue(s) required for the propagation of feature annotation.</text>
</comment>
<dbReference type="InterPro" id="IPR001254">
    <property type="entry name" value="Trypsin_dom"/>
</dbReference>
<accession>A0A653DP75</accession>
<protein>
    <submittedName>
        <fullName evidence="11">Uncharacterized protein</fullName>
    </submittedName>
</protein>
<dbReference type="PROSITE" id="PS01180">
    <property type="entry name" value="CUB"/>
    <property type="match status" value="1"/>
</dbReference>
<evidence type="ECO:0000256" key="8">
    <source>
        <dbReference type="PROSITE-ProRule" id="PRU00059"/>
    </source>
</evidence>
<dbReference type="PRINTS" id="PR00722">
    <property type="entry name" value="CHYMOTRYPSIN"/>
</dbReference>
<dbReference type="Pfam" id="PF00431">
    <property type="entry name" value="CUB"/>
    <property type="match status" value="1"/>
</dbReference>
<evidence type="ECO:0000256" key="4">
    <source>
        <dbReference type="ARBA" id="ARBA00022801"/>
    </source>
</evidence>
<dbReference type="Gene3D" id="2.40.10.10">
    <property type="entry name" value="Trypsin-like serine proteases"/>
    <property type="match status" value="1"/>
</dbReference>
<proteinExistence type="inferred from homology"/>
<keyword evidence="3" id="KW-0645">Protease</keyword>
<feature type="domain" description="CUB" evidence="9">
    <location>
        <begin position="65"/>
        <end position="178"/>
    </location>
</feature>
<dbReference type="InterPro" id="IPR000859">
    <property type="entry name" value="CUB_dom"/>
</dbReference>
<dbReference type="InterPro" id="IPR001314">
    <property type="entry name" value="Peptidase_S1A"/>
</dbReference>
<evidence type="ECO:0000256" key="5">
    <source>
        <dbReference type="ARBA" id="ARBA00022825"/>
    </source>
</evidence>
<reference evidence="11 12" key="1">
    <citation type="submission" date="2019-01" db="EMBL/GenBank/DDBJ databases">
        <authorList>
            <person name="Sayadi A."/>
        </authorList>
    </citation>
    <scope>NUCLEOTIDE SEQUENCE [LARGE SCALE GENOMIC DNA]</scope>
</reference>
<dbReference type="Gene3D" id="2.60.120.290">
    <property type="entry name" value="Spermadhesin, CUB domain"/>
    <property type="match status" value="1"/>
</dbReference>
<keyword evidence="2" id="KW-0964">Secreted</keyword>
<keyword evidence="4" id="KW-0378">Hydrolase</keyword>
<keyword evidence="6" id="KW-1015">Disulfide bond</keyword>
<evidence type="ECO:0000259" key="9">
    <source>
        <dbReference type="PROSITE" id="PS01180"/>
    </source>
</evidence>
<dbReference type="GO" id="GO:0004252">
    <property type="term" value="F:serine-type endopeptidase activity"/>
    <property type="evidence" value="ECO:0007669"/>
    <property type="project" value="InterPro"/>
</dbReference>
<evidence type="ECO:0000256" key="6">
    <source>
        <dbReference type="ARBA" id="ARBA00023157"/>
    </source>
</evidence>
<dbReference type="SUPFAM" id="SSF49854">
    <property type="entry name" value="Spermadhesin, CUB domain"/>
    <property type="match status" value="1"/>
</dbReference>
<dbReference type="InterPro" id="IPR009003">
    <property type="entry name" value="Peptidase_S1_PA"/>
</dbReference>
<sequence length="437" mass="47706">MVTINFNVILDLTNNSCAYAMGEFKGVGETTEFYYILKCHLILTTTLAWLLSLFLPTSFAIDAKCDYQQDVLVGHKYRIDNKDYPHTYKPGTICRWIASSKSGTKLTLECDMDLPTSQNCQGDKLLISLSGDPQLEDARSYCGKGTYSIVADSNRLAVGLLSHSNSHGGKFACSLTAVSTKQASNNCDCGWKKGERIVGGKETGVNEFPSMVGIVDMSAKFVYCGGTIISNKYVLTAASCLSHQKVENLEVVVGEHDVSTGRDTPATATYRVDSYEIHPQFHSSHLGYDIGILRTKSTIKFNLNVGPACLPFRLKDLDFRGQKVTMLGWGTLGFGGPKSNILQKVDVLVTPNSQCPLHKKDILPALICTYSPGKDACQSDSGGPLLWMDPVKARLYLVGIISYGHGCASKQPSVNTRVTSYLSWIVSKTSDATYCTK</sequence>